<evidence type="ECO:0000313" key="2">
    <source>
        <dbReference type="EMBL" id="BDV34605.1"/>
    </source>
</evidence>
<name>A0ABN6VFX6_9HYPH</name>
<feature type="chain" id="PRO_5046454423" evidence="1">
    <location>
        <begin position="22"/>
        <end position="168"/>
    </location>
</feature>
<organism evidence="2 3">
    <name type="scientific">Methylocystis iwaonis</name>
    <dbReference type="NCBI Taxonomy" id="2885079"/>
    <lineage>
        <taxon>Bacteria</taxon>
        <taxon>Pseudomonadati</taxon>
        <taxon>Pseudomonadota</taxon>
        <taxon>Alphaproteobacteria</taxon>
        <taxon>Hyphomicrobiales</taxon>
        <taxon>Methylocystaceae</taxon>
        <taxon>Methylocystis</taxon>
    </lineage>
</organism>
<evidence type="ECO:0000313" key="3">
    <source>
        <dbReference type="Proteomes" id="UP001317629"/>
    </source>
</evidence>
<keyword evidence="3" id="KW-1185">Reference proteome</keyword>
<evidence type="ECO:0000256" key="1">
    <source>
        <dbReference type="SAM" id="SignalP"/>
    </source>
</evidence>
<feature type="signal peptide" evidence="1">
    <location>
        <begin position="1"/>
        <end position="21"/>
    </location>
</feature>
<accession>A0ABN6VFX6</accession>
<gene>
    <name evidence="2" type="ORF">SS37A_21340</name>
</gene>
<dbReference type="EMBL" id="AP027142">
    <property type="protein sequence ID" value="BDV34605.1"/>
    <property type="molecule type" value="Genomic_DNA"/>
</dbReference>
<proteinExistence type="predicted"/>
<reference evidence="2 3" key="1">
    <citation type="journal article" date="2023" name="Int. J. Syst. Evol. Microbiol.">
        <title>Methylocystis iwaonis sp. nov., a type II methane-oxidizing bacterium from surface soil of a rice paddy field in Japan, and emended description of the genus Methylocystis (ex Whittenbury et al. 1970) Bowman et al. 1993.</title>
        <authorList>
            <person name="Kaise H."/>
            <person name="Sawadogo J.B."/>
            <person name="Alam M.S."/>
            <person name="Ueno C."/>
            <person name="Dianou D."/>
            <person name="Shinjo R."/>
            <person name="Asakawa S."/>
        </authorList>
    </citation>
    <scope>NUCLEOTIDE SEQUENCE [LARGE SCALE GENOMIC DNA]</scope>
    <source>
        <strain evidence="2 3">SS37A-Re</strain>
    </source>
</reference>
<sequence>MGKRLFIFAMALPLLSGVAQGDELRSAREAVDRALKTDEGGGLVARQSACPQSVDDASEYITRVELAPVGDSTDITLIDSAMCGGGNRHGQYLVVTRRGKSNLVRDTEIGDMSFLGEIMRVDGNKVVLSGNRWLPDDPHCCPSRRAVLEYDVETGKHSLKLTSRKLGK</sequence>
<dbReference type="Proteomes" id="UP001317629">
    <property type="component" value="Chromosome"/>
</dbReference>
<keyword evidence="1" id="KW-0732">Signal</keyword>
<protein>
    <submittedName>
        <fullName evidence="2">Uncharacterized protein</fullName>
    </submittedName>
</protein>
<dbReference type="RefSeq" id="WP_281927834.1">
    <property type="nucleotide sequence ID" value="NZ_AP027142.1"/>
</dbReference>